<dbReference type="EMBL" id="CP090166">
    <property type="protein sequence ID" value="UJO16999.1"/>
    <property type="molecule type" value="Genomic_DNA"/>
</dbReference>
<evidence type="ECO:0000259" key="2">
    <source>
        <dbReference type="PROSITE" id="PS50020"/>
    </source>
</evidence>
<dbReference type="SUPFAM" id="SSF51045">
    <property type="entry name" value="WW domain"/>
    <property type="match status" value="1"/>
</dbReference>
<dbReference type="InterPro" id="IPR036020">
    <property type="entry name" value="WW_dom_sf"/>
</dbReference>
<feature type="compositionally biased region" description="Polar residues" evidence="1">
    <location>
        <begin position="490"/>
        <end position="499"/>
    </location>
</feature>
<feature type="compositionally biased region" description="Low complexity" evidence="1">
    <location>
        <begin position="416"/>
        <end position="429"/>
    </location>
</feature>
<evidence type="ECO:0000313" key="4">
    <source>
        <dbReference type="Proteomes" id="UP000756132"/>
    </source>
</evidence>
<dbReference type="InterPro" id="IPR018946">
    <property type="entry name" value="PhoD-like_MPP"/>
</dbReference>
<dbReference type="Pfam" id="PF19050">
    <property type="entry name" value="PhoD_2"/>
    <property type="match status" value="1"/>
</dbReference>
<sequence length="1621" mass="174967">MASHSREELFLQPDAAPAERETPQPLRMNKQASPEPPQQWAQYRVPPSSYGAPTSPPPSGPLPYPDERSRRQPMPSAAPLAKPPSRTGTPQELAEEGRGSGPPSQRAGSMSSDGSGTTGRPRFAPGDPNRPTAGGYGGSPVSSSRLAERRGTPAMNILPPDSPGGPEPPHKSDDDDGLFQVKPQRKASAPSTEDYQKQFYPPPLGAAPPAASSSAAVAAAQNRMHIPDPAGVNRLSSTASNATTRASRGSPPPPETPVDAPGSGLSGIEARYAASGIPGTNTLNEMQAQSAAAAARRAHYAAPRPRQGTLNAPAQSQQQSGRWSPTERDPAPHGPPIAFQGVEEVASRGDAVPTQQQPRNRQPSYPRPPQPSSSPSNLEGGMNSMNLNEEPPPAYSPPTAGTVHSPYPNEKGKYPSPAGATVAGAAASDSGRRPTDPNVRGHPAFANDPRSQSHSPPSPQPGASQQNGASSASSGLANINIAAANQSTSPQPGASNQGPVSPPPLPEGWIAHLDNNSGQYYYIHLPTQSTQWEFPKGPTPLNLQEPTSPGAGIASPVGSVFKQPLASPGFPVHQTATYDRQSMLSMNSLASPTTAGFTGPPPSAGVDMYKIQPSNAVYFGPYLRYTNMDLERGLWLGSILVICDTGTQPPTIHIHQTTDLSPNPRQLKAHPIHSHQRWIFYRYDVDLRMDENGPSKWTYAITSHLGCTRYEFLVAGRQEASWRFIAHSGNDFALNVSANERSKLGGAPLMWKDVLLKHQECGGFHAQVGLGGQIYADRLWKDIPALKQWTQISGKENRKTAQWTAKMEEDVTHAYFHYYTSHFDQPAIKEAFAQIPHVSCLDDHDIFDGYGSYPEHMQESHVFKNLGRIGIEMYLLFQHHTTHEILRNVNNDIDLFTITGKGWHFLKYFGPSVVIVGPDTRSERGERTVMAGPTYQGLFPKVATLPPSVQHCIWLLPVPIIYPRLEAVEQVASTVATGKKVVTGGFNMLGKVTGGVAGIVGAKGAVNSGFDGIKKAVGKSGLMQGVLSPFGDIAGMDELRDLWTHESKDLERTYMIRTLQGISHNKSMRMTFLSGSVNACGAGLVHDPSHPQDHKTMYQLITASIVNADVDGRPREHRRLMGRRNYLACVAYDPEVVQGAFSAQNGQNGGMGGNSPKGAGRLSLAADFMVQNEGAFGQPMKYGPVIIPSLELLLTAPEPWTYIISDDGAPSRCCGASGIGRAWLCHSGLPSGPRWRNATALDVSSSGLDSDIAGGLERRADPPADDALIRRYEVKGRTLYTDLMLANIAQHDQLVTAGHGGAPDPYGAQWQRGFDDNTPNNWAAAQAIGKSVAKDWSIRDVMPSVNALDVDSAMWPAGLNYRVELRQDKKYFPTVGPKVQSPPTGALYDAVLNVVDGVIVTEKSVSTAGATGGDEQAAPLANSWSDMMWWAWQDLRKPTHKRKIWNNDHRRGKGLFEVNDQYSWATGAFIGGQEKFLNYIMVDTIETPDTKRIVERCRKVYPNHEAPMFAIGHWRYYALLATPEVQDIVQFLCQHKRPDTLGHKILHIVTITVNTATNGPGLLWTVGDMSLDVLTGIVQEETSWLPKKLQNMHLHTVWAQQAPAQQAPAVGAAGPSGTPGT</sequence>
<feature type="region of interest" description="Disordered" evidence="1">
    <location>
        <begin position="486"/>
        <end position="510"/>
    </location>
</feature>
<feature type="compositionally biased region" description="Polar residues" evidence="1">
    <location>
        <begin position="308"/>
        <end position="323"/>
    </location>
</feature>
<feature type="compositionally biased region" description="Low complexity" evidence="1">
    <location>
        <begin position="234"/>
        <end position="249"/>
    </location>
</feature>
<dbReference type="Gene3D" id="2.20.70.10">
    <property type="match status" value="1"/>
</dbReference>
<feature type="compositionally biased region" description="Low complexity" evidence="1">
    <location>
        <begin position="287"/>
        <end position="307"/>
    </location>
</feature>
<feature type="compositionally biased region" description="Pro residues" evidence="1">
    <location>
        <begin position="54"/>
        <end position="64"/>
    </location>
</feature>
<dbReference type="OrthoDB" id="2419400at2759"/>
<evidence type="ECO:0000313" key="3">
    <source>
        <dbReference type="EMBL" id="UJO16999.1"/>
    </source>
</evidence>
<dbReference type="SMART" id="SM00456">
    <property type="entry name" value="WW"/>
    <property type="match status" value="1"/>
</dbReference>
<dbReference type="InterPro" id="IPR001202">
    <property type="entry name" value="WW_dom"/>
</dbReference>
<dbReference type="Proteomes" id="UP000756132">
    <property type="component" value="Chromosome 4"/>
</dbReference>
<evidence type="ECO:0000256" key="1">
    <source>
        <dbReference type="SAM" id="MobiDB-lite"/>
    </source>
</evidence>
<dbReference type="RefSeq" id="XP_047761365.1">
    <property type="nucleotide sequence ID" value="XM_047903992.1"/>
</dbReference>
<protein>
    <recommendedName>
        <fullName evidence="2">WW domain-containing protein</fullName>
    </recommendedName>
</protein>
<proteinExistence type="predicted"/>
<feature type="compositionally biased region" description="Low complexity" evidence="1">
    <location>
        <begin position="355"/>
        <end position="364"/>
    </location>
</feature>
<dbReference type="Pfam" id="PF00397">
    <property type="entry name" value="WW"/>
    <property type="match status" value="1"/>
</dbReference>
<keyword evidence="4" id="KW-1185">Reference proteome</keyword>
<dbReference type="PROSITE" id="PS50020">
    <property type="entry name" value="WW_DOMAIN_2"/>
    <property type="match status" value="1"/>
</dbReference>
<dbReference type="CDD" id="cd00201">
    <property type="entry name" value="WW"/>
    <property type="match status" value="1"/>
</dbReference>
<dbReference type="CDD" id="cd07389">
    <property type="entry name" value="MPP_PhoD"/>
    <property type="match status" value="1"/>
</dbReference>
<dbReference type="InterPro" id="IPR043904">
    <property type="entry name" value="PhoD_2-like"/>
</dbReference>
<name>A0A9Q8LGH3_PASFU</name>
<feature type="region of interest" description="Disordered" evidence="1">
    <location>
        <begin position="1"/>
        <end position="474"/>
    </location>
</feature>
<feature type="compositionally biased region" description="Low complexity" evidence="1">
    <location>
        <begin position="108"/>
        <end position="119"/>
    </location>
</feature>
<feature type="compositionally biased region" description="Low complexity" evidence="1">
    <location>
        <begin position="449"/>
        <end position="474"/>
    </location>
</feature>
<dbReference type="PROSITE" id="PS01159">
    <property type="entry name" value="WW_DOMAIN_1"/>
    <property type="match status" value="1"/>
</dbReference>
<feature type="domain" description="WW" evidence="2">
    <location>
        <begin position="503"/>
        <end position="537"/>
    </location>
</feature>
<dbReference type="PANTHER" id="PTHR46689">
    <property type="entry name" value="MEMBRANE PROTEIN, PUTATIVE-RELATED"/>
    <property type="match status" value="1"/>
</dbReference>
<dbReference type="InterPro" id="IPR038607">
    <property type="entry name" value="PhoD-like_sf"/>
</dbReference>
<dbReference type="GO" id="GO:0016020">
    <property type="term" value="C:membrane"/>
    <property type="evidence" value="ECO:0007669"/>
    <property type="project" value="TreeGrafter"/>
</dbReference>
<reference evidence="3" key="1">
    <citation type="submission" date="2021-12" db="EMBL/GenBank/DDBJ databases">
        <authorList>
            <person name="Zaccaron A."/>
            <person name="Stergiopoulos I."/>
        </authorList>
    </citation>
    <scope>NUCLEOTIDE SEQUENCE</scope>
    <source>
        <strain evidence="3">Race5_Kim</strain>
    </source>
</reference>
<dbReference type="PANTHER" id="PTHR46689:SF2">
    <property type="entry name" value="WW DOMAIN PROTEIN (AFU_ORTHOLOGUE AFUA_6G06520)"/>
    <property type="match status" value="1"/>
</dbReference>
<accession>A0A9Q8LGH3</accession>
<dbReference type="GeneID" id="71984722"/>
<dbReference type="KEGG" id="ffu:CLAFUR5_04844"/>
<gene>
    <name evidence="3" type="ORF">CLAFUR5_04844</name>
</gene>
<reference evidence="3" key="2">
    <citation type="journal article" date="2022" name="Microb. Genom.">
        <title>A chromosome-scale genome assembly of the tomato pathogen Cladosporium fulvum reveals a compartmentalized genome architecture and the presence of a dispensable chromosome.</title>
        <authorList>
            <person name="Zaccaron A.Z."/>
            <person name="Chen L.H."/>
            <person name="Samaras A."/>
            <person name="Stergiopoulos I."/>
        </authorList>
    </citation>
    <scope>NUCLEOTIDE SEQUENCE</scope>
    <source>
        <strain evidence="3">Race5_Kim</strain>
    </source>
</reference>
<organism evidence="3 4">
    <name type="scientific">Passalora fulva</name>
    <name type="common">Tomato leaf mold</name>
    <name type="synonym">Cladosporium fulvum</name>
    <dbReference type="NCBI Taxonomy" id="5499"/>
    <lineage>
        <taxon>Eukaryota</taxon>
        <taxon>Fungi</taxon>
        <taxon>Dikarya</taxon>
        <taxon>Ascomycota</taxon>
        <taxon>Pezizomycotina</taxon>
        <taxon>Dothideomycetes</taxon>
        <taxon>Dothideomycetidae</taxon>
        <taxon>Mycosphaerellales</taxon>
        <taxon>Mycosphaerellaceae</taxon>
        <taxon>Fulvia</taxon>
    </lineage>
</organism>
<dbReference type="Gene3D" id="3.60.21.70">
    <property type="entry name" value="PhoD-like phosphatase"/>
    <property type="match status" value="1"/>
</dbReference>
<dbReference type="FunFam" id="2.20.70.10:FF:000028">
    <property type="entry name" value="WW domain-containing protein"/>
    <property type="match status" value="1"/>
</dbReference>
<feature type="compositionally biased region" description="Low complexity" evidence="1">
    <location>
        <begin position="207"/>
        <end position="220"/>
    </location>
</feature>